<dbReference type="AlphaFoldDB" id="B9TQ54"/>
<evidence type="ECO:0000313" key="1">
    <source>
        <dbReference type="EMBL" id="EEF22010.1"/>
    </source>
</evidence>
<dbReference type="EMBL" id="EQ998012">
    <property type="protein sequence ID" value="EEF22010.1"/>
    <property type="molecule type" value="Genomic_DNA"/>
</dbReference>
<reference evidence="2" key="1">
    <citation type="journal article" date="2010" name="Nat. Biotechnol.">
        <title>Draft genome sequence of the oilseed species Ricinus communis.</title>
        <authorList>
            <person name="Chan A.P."/>
            <person name="Crabtree J."/>
            <person name="Zhao Q."/>
            <person name="Lorenzi H."/>
            <person name="Orvis J."/>
            <person name="Puiu D."/>
            <person name="Melake-Berhan A."/>
            <person name="Jones K.M."/>
            <person name="Redman J."/>
            <person name="Chen G."/>
            <person name="Cahoon E.B."/>
            <person name="Gedil M."/>
            <person name="Stanke M."/>
            <person name="Haas B.J."/>
            <person name="Wortman J.R."/>
            <person name="Fraser-Liggett C.M."/>
            <person name="Ravel J."/>
            <person name="Rabinowicz P.D."/>
        </authorList>
    </citation>
    <scope>NUCLEOTIDE SEQUENCE [LARGE SCALE GENOMIC DNA]</scope>
    <source>
        <strain evidence="2">cv. Hale</strain>
    </source>
</reference>
<dbReference type="Proteomes" id="UP000008311">
    <property type="component" value="Unassembled WGS sequence"/>
</dbReference>
<keyword evidence="2" id="KW-1185">Reference proteome</keyword>
<evidence type="ECO:0000313" key="2">
    <source>
        <dbReference type="Proteomes" id="UP000008311"/>
    </source>
</evidence>
<proteinExistence type="predicted"/>
<gene>
    <name evidence="1" type="ORF">RCOM_2156240</name>
</gene>
<dbReference type="InParanoid" id="B9TQ54"/>
<protein>
    <submittedName>
        <fullName evidence="1">Uncharacterized protein</fullName>
    </submittedName>
</protein>
<organism evidence="1 2">
    <name type="scientific">Ricinus communis</name>
    <name type="common">Castor bean</name>
    <dbReference type="NCBI Taxonomy" id="3988"/>
    <lineage>
        <taxon>Eukaryota</taxon>
        <taxon>Viridiplantae</taxon>
        <taxon>Streptophyta</taxon>
        <taxon>Embryophyta</taxon>
        <taxon>Tracheophyta</taxon>
        <taxon>Spermatophyta</taxon>
        <taxon>Magnoliopsida</taxon>
        <taxon>eudicotyledons</taxon>
        <taxon>Gunneridae</taxon>
        <taxon>Pentapetalae</taxon>
        <taxon>rosids</taxon>
        <taxon>fabids</taxon>
        <taxon>Malpighiales</taxon>
        <taxon>Euphorbiaceae</taxon>
        <taxon>Acalyphoideae</taxon>
        <taxon>Acalypheae</taxon>
        <taxon>Ricinus</taxon>
    </lineage>
</organism>
<accession>B9TQ54</accession>
<name>B9TQ54_RICCO</name>
<sequence length="195" mass="21301">MQDQAGFDGFAEADFIGQQHARRVTLCDFGGDINLMRQQAGARTEQACDRRALLAIEMREGFDAQLICGEAVGLAAGEALQRRGEFHVRRQLQFRRDVFVAVGIDPAVNQQAAQFVDGGDGQFEIIAHADDFAFTIGDAAERRALRRIGAILTDSGEMQRYAAGINGGNDAQTKFRVGMAEPALANNEIHELRGF</sequence>